<dbReference type="HOGENOM" id="CLU_2702595_0_0_11"/>
<sequence length="73" mass="7824">MKTQNGFPMPSRLLATGFTVSGTAHVAGQKSARDRYASQWGAERVQLIKVPAAYEPTVVPTQNVAPSAHERGT</sequence>
<dbReference type="EMBL" id="HE804045">
    <property type="protein sequence ID" value="CCH28338.1"/>
    <property type="molecule type" value="Genomic_DNA"/>
</dbReference>
<evidence type="ECO:0000313" key="1">
    <source>
        <dbReference type="EMBL" id="CCH28338.1"/>
    </source>
</evidence>
<dbReference type="AlphaFoldDB" id="K0JVU6"/>
<reference evidence="1 2" key="1">
    <citation type="journal article" date="2012" name="BMC Genomics">
        <title>Complete genome sequence of Saccharothrix espanaensis DSM 44229T and comparison to the other completely sequenced Pseudonocardiaceae.</title>
        <authorList>
            <person name="Strobel T."/>
            <person name="Al-Dilaimi A."/>
            <person name="Blom J."/>
            <person name="Gessner A."/>
            <person name="Kalinowski J."/>
            <person name="Luzhetska M."/>
            <person name="Puhler A."/>
            <person name="Szczepanowski R."/>
            <person name="Bechthold A."/>
            <person name="Ruckert C."/>
        </authorList>
    </citation>
    <scope>NUCLEOTIDE SEQUENCE [LARGE SCALE GENOMIC DNA]</scope>
    <source>
        <strain evidence="2">ATCC 51144 / DSM 44229 / JCM 9112 / NBRC 15066 / NRRL 15764</strain>
    </source>
</reference>
<dbReference type="KEGG" id="sesp:BN6_10100"/>
<gene>
    <name evidence="1" type="ordered locus">BN6_10100</name>
</gene>
<name>K0JVU6_SACES</name>
<evidence type="ECO:0000313" key="2">
    <source>
        <dbReference type="Proteomes" id="UP000006281"/>
    </source>
</evidence>
<accession>K0JVU6</accession>
<dbReference type="STRING" id="1179773.BN6_10100"/>
<dbReference type="Proteomes" id="UP000006281">
    <property type="component" value="Chromosome"/>
</dbReference>
<keyword evidence="2" id="KW-1185">Reference proteome</keyword>
<proteinExistence type="predicted"/>
<organism evidence="1 2">
    <name type="scientific">Saccharothrix espanaensis (strain ATCC 51144 / DSM 44229 / JCM 9112 / NBRC 15066 / NRRL 15764)</name>
    <dbReference type="NCBI Taxonomy" id="1179773"/>
    <lineage>
        <taxon>Bacteria</taxon>
        <taxon>Bacillati</taxon>
        <taxon>Actinomycetota</taxon>
        <taxon>Actinomycetes</taxon>
        <taxon>Pseudonocardiales</taxon>
        <taxon>Pseudonocardiaceae</taxon>
        <taxon>Saccharothrix</taxon>
    </lineage>
</organism>
<protein>
    <submittedName>
        <fullName evidence="1">Uncharacterized protein</fullName>
    </submittedName>
</protein>